<evidence type="ECO:0000256" key="2">
    <source>
        <dbReference type="ARBA" id="ARBA00012438"/>
    </source>
</evidence>
<feature type="domain" description="PAS" evidence="6">
    <location>
        <begin position="38"/>
        <end position="78"/>
    </location>
</feature>
<dbReference type="Proteomes" id="UP000270046">
    <property type="component" value="Chromosome"/>
</dbReference>
<dbReference type="Gene3D" id="1.10.287.130">
    <property type="match status" value="1"/>
</dbReference>
<evidence type="ECO:0000259" key="6">
    <source>
        <dbReference type="PROSITE" id="PS50112"/>
    </source>
</evidence>
<evidence type="ECO:0000256" key="5">
    <source>
        <dbReference type="ARBA" id="ARBA00022777"/>
    </source>
</evidence>
<evidence type="ECO:0000313" key="8">
    <source>
        <dbReference type="Proteomes" id="UP000270046"/>
    </source>
</evidence>
<dbReference type="InterPro" id="IPR013655">
    <property type="entry name" value="PAS_fold_3"/>
</dbReference>
<sequence>METGNKLLHSIFDVTHVEFQTFDLAQNKLAFSSGMACQLLGYSDEEYRRLSNGFYKEIIHPDDLETVQQTIARVMNARQGEVVEMTARFRKGDGSYIWLYSRQMIFERAADGRAGTIIRQVEDVTRLINLQYELKSKVEQLNLVSFKNSHLLRSPVASIIGLVNIIEEQEITSEHNRQILHFLKDAITRLDEVIHEINDVARPY</sequence>
<dbReference type="CDD" id="cd00082">
    <property type="entry name" value="HisKA"/>
    <property type="match status" value="1"/>
</dbReference>
<dbReference type="SMART" id="SM00091">
    <property type="entry name" value="PAS"/>
    <property type="match status" value="1"/>
</dbReference>
<dbReference type="GO" id="GO:0000155">
    <property type="term" value="F:phosphorelay sensor kinase activity"/>
    <property type="evidence" value="ECO:0007669"/>
    <property type="project" value="InterPro"/>
</dbReference>
<dbReference type="KEGG" id="muh:HYN43_023100"/>
<dbReference type="RefSeq" id="WP_119406280.1">
    <property type="nucleotide sequence ID" value="NZ_CP032869.1"/>
</dbReference>
<dbReference type="PANTHER" id="PTHR43304">
    <property type="entry name" value="PHYTOCHROME-LIKE PROTEIN CPH1"/>
    <property type="match status" value="1"/>
</dbReference>
<protein>
    <recommendedName>
        <fullName evidence="2">histidine kinase</fullName>
        <ecNumber evidence="2">2.7.13.3</ecNumber>
    </recommendedName>
</protein>
<dbReference type="Pfam" id="PF08447">
    <property type="entry name" value="PAS_3"/>
    <property type="match status" value="1"/>
</dbReference>
<dbReference type="CDD" id="cd00130">
    <property type="entry name" value="PAS"/>
    <property type="match status" value="1"/>
</dbReference>
<dbReference type="AlphaFoldDB" id="A0A494W378"/>
<dbReference type="Pfam" id="PF00512">
    <property type="entry name" value="HisKA"/>
    <property type="match status" value="1"/>
</dbReference>
<evidence type="ECO:0000313" key="7">
    <source>
        <dbReference type="EMBL" id="AYL97998.1"/>
    </source>
</evidence>
<dbReference type="InterPro" id="IPR000014">
    <property type="entry name" value="PAS"/>
</dbReference>
<keyword evidence="4" id="KW-0808">Transferase</keyword>
<dbReference type="InterPro" id="IPR052162">
    <property type="entry name" value="Sensor_kinase/Photoreceptor"/>
</dbReference>
<dbReference type="InterPro" id="IPR036097">
    <property type="entry name" value="HisK_dim/P_sf"/>
</dbReference>
<name>A0A494W378_9SPHI</name>
<dbReference type="OrthoDB" id="9124519at2"/>
<comment type="catalytic activity">
    <reaction evidence="1">
        <text>ATP + protein L-histidine = ADP + protein N-phospho-L-histidine.</text>
        <dbReference type="EC" id="2.7.13.3"/>
    </reaction>
</comment>
<accession>A0A494W378</accession>
<dbReference type="NCBIfam" id="TIGR00229">
    <property type="entry name" value="sensory_box"/>
    <property type="match status" value="1"/>
</dbReference>
<organism evidence="7 8">
    <name type="scientific">Mucilaginibacter celer</name>
    <dbReference type="NCBI Taxonomy" id="2305508"/>
    <lineage>
        <taxon>Bacteria</taxon>
        <taxon>Pseudomonadati</taxon>
        <taxon>Bacteroidota</taxon>
        <taxon>Sphingobacteriia</taxon>
        <taxon>Sphingobacteriales</taxon>
        <taxon>Sphingobacteriaceae</taxon>
        <taxon>Mucilaginibacter</taxon>
    </lineage>
</organism>
<dbReference type="Gene3D" id="3.30.450.20">
    <property type="entry name" value="PAS domain"/>
    <property type="match status" value="1"/>
</dbReference>
<keyword evidence="3" id="KW-0597">Phosphoprotein</keyword>
<evidence type="ECO:0000256" key="4">
    <source>
        <dbReference type="ARBA" id="ARBA00022679"/>
    </source>
</evidence>
<dbReference type="PROSITE" id="PS50112">
    <property type="entry name" value="PAS"/>
    <property type="match status" value="1"/>
</dbReference>
<dbReference type="EC" id="2.7.13.3" evidence="2"/>
<gene>
    <name evidence="7" type="ORF">HYN43_023100</name>
</gene>
<evidence type="ECO:0000256" key="1">
    <source>
        <dbReference type="ARBA" id="ARBA00000085"/>
    </source>
</evidence>
<proteinExistence type="predicted"/>
<dbReference type="PANTHER" id="PTHR43304:SF1">
    <property type="entry name" value="PAC DOMAIN-CONTAINING PROTEIN"/>
    <property type="match status" value="1"/>
</dbReference>
<evidence type="ECO:0000256" key="3">
    <source>
        <dbReference type="ARBA" id="ARBA00022553"/>
    </source>
</evidence>
<dbReference type="InterPro" id="IPR003661">
    <property type="entry name" value="HisK_dim/P_dom"/>
</dbReference>
<dbReference type="SUPFAM" id="SSF55785">
    <property type="entry name" value="PYP-like sensor domain (PAS domain)"/>
    <property type="match status" value="1"/>
</dbReference>
<reference evidence="7 8" key="1">
    <citation type="submission" date="2018-10" db="EMBL/GenBank/DDBJ databases">
        <title>Genome sequencing of Mucilaginibacter sp. HYN0043.</title>
        <authorList>
            <person name="Kim M."/>
            <person name="Yi H."/>
        </authorList>
    </citation>
    <scope>NUCLEOTIDE SEQUENCE [LARGE SCALE GENOMIC DNA]</scope>
    <source>
        <strain evidence="7 8">HYN0043</strain>
    </source>
</reference>
<dbReference type="SUPFAM" id="SSF47384">
    <property type="entry name" value="Homodimeric domain of signal transducing histidine kinase"/>
    <property type="match status" value="1"/>
</dbReference>
<keyword evidence="8" id="KW-1185">Reference proteome</keyword>
<keyword evidence="5" id="KW-0418">Kinase</keyword>
<dbReference type="InterPro" id="IPR035965">
    <property type="entry name" value="PAS-like_dom_sf"/>
</dbReference>
<dbReference type="EMBL" id="CP032869">
    <property type="protein sequence ID" value="AYL97998.1"/>
    <property type="molecule type" value="Genomic_DNA"/>
</dbReference>